<dbReference type="AlphaFoldDB" id="A0A3B0XRJ5"/>
<dbReference type="Gene3D" id="3.40.630.30">
    <property type="match status" value="1"/>
</dbReference>
<sequence>TDNKTGCRFIVVDAYNKPEVIRFYKRNGFDFLHNGDKKEDTRIMIFDLIFFADARNA</sequence>
<gene>
    <name evidence="1" type="ORF">MNBD_GAMMA10-395</name>
</gene>
<dbReference type="EMBL" id="UOFJ01000556">
    <property type="protein sequence ID" value="VAW70858.1"/>
    <property type="molecule type" value="Genomic_DNA"/>
</dbReference>
<evidence type="ECO:0000313" key="1">
    <source>
        <dbReference type="EMBL" id="VAW70858.1"/>
    </source>
</evidence>
<name>A0A3B0XRJ5_9ZZZZ</name>
<reference evidence="1" key="1">
    <citation type="submission" date="2018-06" db="EMBL/GenBank/DDBJ databases">
        <authorList>
            <person name="Zhirakovskaya E."/>
        </authorList>
    </citation>
    <scope>NUCLEOTIDE SEQUENCE</scope>
</reference>
<evidence type="ECO:0008006" key="2">
    <source>
        <dbReference type="Google" id="ProtNLM"/>
    </source>
</evidence>
<protein>
    <recommendedName>
        <fullName evidence="2">N-acetyltransferase domain-containing protein</fullName>
    </recommendedName>
</protein>
<organism evidence="1">
    <name type="scientific">hydrothermal vent metagenome</name>
    <dbReference type="NCBI Taxonomy" id="652676"/>
    <lineage>
        <taxon>unclassified sequences</taxon>
        <taxon>metagenomes</taxon>
        <taxon>ecological metagenomes</taxon>
    </lineage>
</organism>
<feature type="non-terminal residue" evidence="1">
    <location>
        <position position="1"/>
    </location>
</feature>
<proteinExistence type="predicted"/>
<accession>A0A3B0XRJ5</accession>